<dbReference type="GO" id="GO:0006979">
    <property type="term" value="P:response to oxidative stress"/>
    <property type="evidence" value="ECO:0007669"/>
    <property type="project" value="InterPro"/>
</dbReference>
<dbReference type="PROSITE" id="PS51355">
    <property type="entry name" value="GLUTATHIONE_PEROXID_3"/>
    <property type="match status" value="1"/>
</dbReference>
<evidence type="ECO:0000313" key="5">
    <source>
        <dbReference type="EMBL" id="VVA93961.1"/>
    </source>
</evidence>
<dbReference type="SUPFAM" id="SSF52833">
    <property type="entry name" value="Thioredoxin-like"/>
    <property type="match status" value="1"/>
</dbReference>
<keyword evidence="3" id="KW-0736">Signalosome</keyword>
<sequence length="131" mass="15288">MKKKLEAVDVVGEERFEILAFSCNQFGNQEPDSNEEIVAFACTRFKAEYPIFDKVLKEESNASRIPQLVPDQIFKLKKLTVLTLAESNKVLPYDTLMVELDVTNFRELEDFLINECMYTDCNIRLKFYETK</sequence>
<accession>A0A565AX24</accession>
<evidence type="ECO:0000256" key="2">
    <source>
        <dbReference type="ARBA" id="ARBA00022559"/>
    </source>
</evidence>
<proteinExistence type="inferred from homology"/>
<reference evidence="5" key="1">
    <citation type="submission" date="2019-07" db="EMBL/GenBank/DDBJ databases">
        <authorList>
            <person name="Dittberner H."/>
        </authorList>
    </citation>
    <scope>NUCLEOTIDE SEQUENCE [LARGE SCALE GENOMIC DNA]</scope>
</reference>
<dbReference type="Pfam" id="PF00255">
    <property type="entry name" value="GSHPx"/>
    <property type="match status" value="1"/>
</dbReference>
<comment type="similarity">
    <text evidence="1">Belongs to the glutathione peroxidase family.</text>
</comment>
<protein>
    <submittedName>
        <fullName evidence="5">Uncharacterized protein</fullName>
    </submittedName>
</protein>
<dbReference type="Proteomes" id="UP000489600">
    <property type="component" value="Unassembled WGS sequence"/>
</dbReference>
<dbReference type="OrthoDB" id="10265275at2759"/>
<dbReference type="EMBL" id="CABITT030000002">
    <property type="protein sequence ID" value="VVA93961.1"/>
    <property type="molecule type" value="Genomic_DNA"/>
</dbReference>
<dbReference type="GO" id="GO:0004601">
    <property type="term" value="F:peroxidase activity"/>
    <property type="evidence" value="ECO:0007669"/>
    <property type="project" value="UniProtKB-KW"/>
</dbReference>
<comment type="caution">
    <text evidence="5">The sequence shown here is derived from an EMBL/GenBank/DDBJ whole genome shotgun (WGS) entry which is preliminary data.</text>
</comment>
<evidence type="ECO:0000313" key="6">
    <source>
        <dbReference type="Proteomes" id="UP000489600"/>
    </source>
</evidence>
<dbReference type="Gene3D" id="3.40.30.10">
    <property type="entry name" value="Glutaredoxin"/>
    <property type="match status" value="1"/>
</dbReference>
<keyword evidence="6" id="KW-1185">Reference proteome</keyword>
<evidence type="ECO:0000256" key="4">
    <source>
        <dbReference type="ARBA" id="ARBA00023002"/>
    </source>
</evidence>
<evidence type="ECO:0000256" key="3">
    <source>
        <dbReference type="ARBA" id="ARBA00022790"/>
    </source>
</evidence>
<name>A0A565AX24_9BRAS</name>
<dbReference type="InterPro" id="IPR036249">
    <property type="entry name" value="Thioredoxin-like_sf"/>
</dbReference>
<dbReference type="GO" id="GO:0008180">
    <property type="term" value="C:COP9 signalosome"/>
    <property type="evidence" value="ECO:0007669"/>
    <property type="project" value="UniProtKB-KW"/>
</dbReference>
<dbReference type="InterPro" id="IPR000889">
    <property type="entry name" value="Glutathione_peroxidase"/>
</dbReference>
<dbReference type="PANTHER" id="PTHR15350">
    <property type="entry name" value="COP9 SIGNALOSOME COMPLEX SUBUNIT 7/DENDRITIC CELL PROTEIN GA17"/>
    <property type="match status" value="1"/>
</dbReference>
<keyword evidence="2" id="KW-0575">Peroxidase</keyword>
<keyword evidence="4" id="KW-0560">Oxidoreductase</keyword>
<dbReference type="AlphaFoldDB" id="A0A565AX24"/>
<organism evidence="5 6">
    <name type="scientific">Arabis nemorensis</name>
    <dbReference type="NCBI Taxonomy" id="586526"/>
    <lineage>
        <taxon>Eukaryota</taxon>
        <taxon>Viridiplantae</taxon>
        <taxon>Streptophyta</taxon>
        <taxon>Embryophyta</taxon>
        <taxon>Tracheophyta</taxon>
        <taxon>Spermatophyta</taxon>
        <taxon>Magnoliopsida</taxon>
        <taxon>eudicotyledons</taxon>
        <taxon>Gunneridae</taxon>
        <taxon>Pentapetalae</taxon>
        <taxon>rosids</taxon>
        <taxon>malvids</taxon>
        <taxon>Brassicales</taxon>
        <taxon>Brassicaceae</taxon>
        <taxon>Arabideae</taxon>
        <taxon>Arabis</taxon>
    </lineage>
</organism>
<dbReference type="PANTHER" id="PTHR15350:SF5">
    <property type="entry name" value="COP9 SIGNALOSOME COMPLEX SUBUNIT 7"/>
    <property type="match status" value="1"/>
</dbReference>
<evidence type="ECO:0000256" key="1">
    <source>
        <dbReference type="ARBA" id="ARBA00006926"/>
    </source>
</evidence>
<gene>
    <name evidence="5" type="ORF">ANE_LOCUS4406</name>
</gene>
<dbReference type="InterPro" id="IPR045237">
    <property type="entry name" value="COPS7/eIF3m"/>
</dbReference>